<dbReference type="EMBL" id="LNIX01000020">
    <property type="protein sequence ID" value="OXA44109.1"/>
    <property type="molecule type" value="Genomic_DNA"/>
</dbReference>
<dbReference type="OMA" id="VMVCHHG"/>
<dbReference type="PIRSF" id="PIRSF022950">
    <property type="entry name" value="PPase_methylesterase_euk"/>
    <property type="match status" value="1"/>
</dbReference>
<comment type="function">
    <text evidence="5">Demethylates proteins that have been reversibly carboxymethylated.</text>
</comment>
<keyword evidence="3 5" id="KW-0378">Hydrolase</keyword>
<evidence type="ECO:0000256" key="5">
    <source>
        <dbReference type="PIRNR" id="PIRNR022950"/>
    </source>
</evidence>
<dbReference type="GO" id="GO:0051723">
    <property type="term" value="F:protein methylesterase activity"/>
    <property type="evidence" value="ECO:0007669"/>
    <property type="project" value="UniProtKB-EC"/>
</dbReference>
<evidence type="ECO:0000256" key="2">
    <source>
        <dbReference type="ARBA" id="ARBA00022487"/>
    </source>
</evidence>
<gene>
    <name evidence="8" type="ORF">Fcan01_21247</name>
</gene>
<dbReference type="InterPro" id="IPR000073">
    <property type="entry name" value="AB_hydrolase_1"/>
</dbReference>
<dbReference type="Gene3D" id="3.40.50.1820">
    <property type="entry name" value="alpha/beta hydrolase"/>
    <property type="match status" value="1"/>
</dbReference>
<name>A0A226DG02_FOLCA</name>
<evidence type="ECO:0000256" key="1">
    <source>
        <dbReference type="ARBA" id="ARBA00008645"/>
    </source>
</evidence>
<evidence type="ECO:0000259" key="7">
    <source>
        <dbReference type="Pfam" id="PF12697"/>
    </source>
</evidence>
<evidence type="ECO:0000313" key="8">
    <source>
        <dbReference type="EMBL" id="OXA44109.1"/>
    </source>
</evidence>
<dbReference type="EC" id="3.1.1.-" evidence="5"/>
<protein>
    <recommendedName>
        <fullName evidence="5">Protein phosphatase methylesterase 1</fullName>
        <shortName evidence="5">PME-1</shortName>
        <ecNumber evidence="5">3.1.1.-</ecNumber>
    </recommendedName>
</protein>
<evidence type="ECO:0000256" key="4">
    <source>
        <dbReference type="ARBA" id="ARBA00049203"/>
    </source>
</evidence>
<dbReference type="Pfam" id="PF12697">
    <property type="entry name" value="Abhydrolase_6"/>
    <property type="match status" value="1"/>
</dbReference>
<accession>A0A226DG02</accession>
<evidence type="ECO:0000256" key="6">
    <source>
        <dbReference type="PIRSR" id="PIRSR022950-1"/>
    </source>
</evidence>
<proteinExistence type="inferred from homology"/>
<feature type="domain" description="AB hydrolase-1" evidence="7">
    <location>
        <begin position="120"/>
        <end position="417"/>
    </location>
</feature>
<evidence type="ECO:0000256" key="3">
    <source>
        <dbReference type="ARBA" id="ARBA00022801"/>
    </source>
</evidence>
<evidence type="ECO:0000313" key="9">
    <source>
        <dbReference type="Proteomes" id="UP000198287"/>
    </source>
</evidence>
<keyword evidence="9" id="KW-1185">Reference proteome</keyword>
<dbReference type="InterPro" id="IPR016812">
    <property type="entry name" value="PPase_methylesterase_euk"/>
</dbReference>
<dbReference type="AlphaFoldDB" id="A0A226DG02"/>
<comment type="catalytic activity">
    <reaction evidence="4">
        <text>[phosphatase 2A protein]-C-terminal L-leucine methyl ester + H2O = [phosphatase 2A protein]-C-terminal L-leucine + methanol + H(+)</text>
        <dbReference type="Rhea" id="RHEA:48548"/>
        <dbReference type="Rhea" id="RHEA-COMP:12134"/>
        <dbReference type="Rhea" id="RHEA-COMP:12135"/>
        <dbReference type="ChEBI" id="CHEBI:15377"/>
        <dbReference type="ChEBI" id="CHEBI:15378"/>
        <dbReference type="ChEBI" id="CHEBI:17790"/>
        <dbReference type="ChEBI" id="CHEBI:90516"/>
        <dbReference type="ChEBI" id="CHEBI:90517"/>
        <dbReference type="EC" id="3.1.1.89"/>
    </reaction>
</comment>
<dbReference type="STRING" id="158441.A0A226DG02"/>
<sequence>MDARTRMFKEMMSTSTHSAEAVQGRKVPYLLCPVKKPEEYSDNERNWLKQRDEGRKSHSPSGWWNYFQDCVEVKIRNGDSLALWTSRSKLDSGSGTGGVPVSGGGGGGISNIGGGGDPFILFLHGGGYSGLTWGPMIDELSRLIVAQYGALDLRGHGESRCWDEDNLSLETLTMDILDVINWLKGNEVFQLANRPLIIVGHSMGGALGVNVSLSLQELNEVKLAGLVVLDVVEGSALLALNSMQFVLRNRPREFESIPDAIQWCTRSGQTKNVDSARISMTGQIMQKSSGKMATQFVTRRKDGADESCDTQTVTAKKRVWEKEDNSGNGNISEESAVSTVPQNFVWRINLSLTEPHWKGWYQGLSKKFLSVRCPKLLMLAGLDRLDKELTVGQMQGKFQMQVFHQVGHAIHEDVPDKGAECLAAFLCRQRIAVAKGHLPAALPGC</sequence>
<dbReference type="InterPro" id="IPR029058">
    <property type="entry name" value="AB_hydrolase_fold"/>
</dbReference>
<reference evidence="8 9" key="1">
    <citation type="submission" date="2015-12" db="EMBL/GenBank/DDBJ databases">
        <title>The genome of Folsomia candida.</title>
        <authorList>
            <person name="Faddeeva A."/>
            <person name="Derks M.F."/>
            <person name="Anvar Y."/>
            <person name="Smit S."/>
            <person name="Van Straalen N."/>
            <person name="Roelofs D."/>
        </authorList>
    </citation>
    <scope>NUCLEOTIDE SEQUENCE [LARGE SCALE GENOMIC DNA]</scope>
    <source>
        <strain evidence="8 9">VU population</strain>
        <tissue evidence="8">Whole body</tissue>
    </source>
</reference>
<feature type="active site" evidence="6">
    <location>
        <position position="230"/>
    </location>
</feature>
<dbReference type="PANTHER" id="PTHR14189:SF0">
    <property type="entry name" value="PROTEIN PHOSPHATASE METHYLESTERASE 1"/>
    <property type="match status" value="1"/>
</dbReference>
<dbReference type="PANTHER" id="PTHR14189">
    <property type="entry name" value="PROTEIN PHOSPHATASE METHYLESTERASE-1 RELATED"/>
    <property type="match status" value="1"/>
</dbReference>
<dbReference type="Proteomes" id="UP000198287">
    <property type="component" value="Unassembled WGS sequence"/>
</dbReference>
<comment type="similarity">
    <text evidence="1 5">Belongs to the AB hydrolase superfamily.</text>
</comment>
<comment type="caution">
    <text evidence="8">The sequence shown here is derived from an EMBL/GenBank/DDBJ whole genome shotgun (WGS) entry which is preliminary data.</text>
</comment>
<organism evidence="8 9">
    <name type="scientific">Folsomia candida</name>
    <name type="common">Springtail</name>
    <dbReference type="NCBI Taxonomy" id="158441"/>
    <lineage>
        <taxon>Eukaryota</taxon>
        <taxon>Metazoa</taxon>
        <taxon>Ecdysozoa</taxon>
        <taxon>Arthropoda</taxon>
        <taxon>Hexapoda</taxon>
        <taxon>Collembola</taxon>
        <taxon>Entomobryomorpha</taxon>
        <taxon>Isotomoidea</taxon>
        <taxon>Isotomidae</taxon>
        <taxon>Proisotominae</taxon>
        <taxon>Folsomia</taxon>
    </lineage>
</organism>
<feature type="active site" evidence="6">
    <location>
        <position position="202"/>
    </location>
</feature>
<keyword evidence="2 5" id="KW-0719">Serine esterase</keyword>
<dbReference type="SUPFAM" id="SSF53474">
    <property type="entry name" value="alpha/beta-Hydrolases"/>
    <property type="match status" value="1"/>
</dbReference>
<dbReference type="OrthoDB" id="194865at2759"/>
<feature type="active site" evidence="6">
    <location>
        <position position="408"/>
    </location>
</feature>